<feature type="non-terminal residue" evidence="1">
    <location>
        <position position="1"/>
    </location>
</feature>
<sequence length="14" mass="1546">IIKFVGLLNVLFIG</sequence>
<proteinExistence type="predicted"/>
<evidence type="ECO:0000313" key="2">
    <source>
        <dbReference type="Proteomes" id="UP000887013"/>
    </source>
</evidence>
<dbReference type="EMBL" id="BMAW01060611">
    <property type="protein sequence ID" value="GFT26912.1"/>
    <property type="molecule type" value="Genomic_DNA"/>
</dbReference>
<comment type="caution">
    <text evidence="1">The sequence shown here is derived from an EMBL/GenBank/DDBJ whole genome shotgun (WGS) entry which is preliminary data.</text>
</comment>
<name>A0A8X6NPC6_NEPPI</name>
<reference evidence="1" key="1">
    <citation type="submission" date="2020-08" db="EMBL/GenBank/DDBJ databases">
        <title>Multicomponent nature underlies the extraordinary mechanical properties of spider dragline silk.</title>
        <authorList>
            <person name="Kono N."/>
            <person name="Nakamura H."/>
            <person name="Mori M."/>
            <person name="Yoshida Y."/>
            <person name="Ohtoshi R."/>
            <person name="Malay A.D."/>
            <person name="Moran D.A.P."/>
            <person name="Tomita M."/>
            <person name="Numata K."/>
            <person name="Arakawa K."/>
        </authorList>
    </citation>
    <scope>NUCLEOTIDE SEQUENCE</scope>
</reference>
<dbReference type="Proteomes" id="UP000887013">
    <property type="component" value="Unassembled WGS sequence"/>
</dbReference>
<keyword evidence="2" id="KW-1185">Reference proteome</keyword>
<accession>A0A8X6NPC6</accession>
<gene>
    <name evidence="1" type="ORF">NPIL_536381</name>
</gene>
<organism evidence="1 2">
    <name type="scientific">Nephila pilipes</name>
    <name type="common">Giant wood spider</name>
    <name type="synonym">Nephila maculata</name>
    <dbReference type="NCBI Taxonomy" id="299642"/>
    <lineage>
        <taxon>Eukaryota</taxon>
        <taxon>Metazoa</taxon>
        <taxon>Ecdysozoa</taxon>
        <taxon>Arthropoda</taxon>
        <taxon>Chelicerata</taxon>
        <taxon>Arachnida</taxon>
        <taxon>Araneae</taxon>
        <taxon>Araneomorphae</taxon>
        <taxon>Entelegynae</taxon>
        <taxon>Araneoidea</taxon>
        <taxon>Nephilidae</taxon>
        <taxon>Nephila</taxon>
    </lineage>
</organism>
<evidence type="ECO:0000313" key="1">
    <source>
        <dbReference type="EMBL" id="GFT26912.1"/>
    </source>
</evidence>
<protein>
    <submittedName>
        <fullName evidence="1">Uncharacterized protein</fullName>
    </submittedName>
</protein>